<evidence type="ECO:0000256" key="1">
    <source>
        <dbReference type="ARBA" id="ARBA00023015"/>
    </source>
</evidence>
<sequence>MSVRKTAEERKDEILEAALHLSDEVGPDRLSTEAIAQRVGLTQPGIFRHFPTKQSIWLGVAEKISMAMQAGWRRALGTREDAEDRLPSLVLAQLKLIQSVPGIPAILFSRELHAENDLLRKAVLGLMNNFRKALSAEFKRGQADGKFRGDLDPDDAALILIGLVQGLAVRWSLSGRTFALVDEGSRFLDMHMRFFREPAQAPATSEKTQ</sequence>
<name>A0ABT3QVV0_9HYPH</name>
<dbReference type="SUPFAM" id="SSF46689">
    <property type="entry name" value="Homeodomain-like"/>
    <property type="match status" value="1"/>
</dbReference>
<dbReference type="EMBL" id="JAPEVI010000001">
    <property type="protein sequence ID" value="MCX2721050.1"/>
    <property type="molecule type" value="Genomic_DNA"/>
</dbReference>
<comment type="caution">
    <text evidence="6">The sequence shown here is derived from an EMBL/GenBank/DDBJ whole genome shotgun (WGS) entry which is preliminary data.</text>
</comment>
<dbReference type="SUPFAM" id="SSF48498">
    <property type="entry name" value="Tetracyclin repressor-like, C-terminal domain"/>
    <property type="match status" value="1"/>
</dbReference>
<feature type="DNA-binding region" description="H-T-H motif" evidence="4">
    <location>
        <begin position="31"/>
        <end position="50"/>
    </location>
</feature>
<feature type="domain" description="HTH tetR-type" evidence="5">
    <location>
        <begin position="8"/>
        <end position="68"/>
    </location>
</feature>
<dbReference type="InterPro" id="IPR011075">
    <property type="entry name" value="TetR_C"/>
</dbReference>
<dbReference type="PROSITE" id="PS50977">
    <property type="entry name" value="HTH_TETR_2"/>
    <property type="match status" value="1"/>
</dbReference>
<dbReference type="InterPro" id="IPR036271">
    <property type="entry name" value="Tet_transcr_reg_TetR-rel_C_sf"/>
</dbReference>
<gene>
    <name evidence="6" type="ORF">ON753_01310</name>
</gene>
<dbReference type="RefSeq" id="WP_265960747.1">
    <property type="nucleotide sequence ID" value="NZ_JAPEVI010000001.1"/>
</dbReference>
<accession>A0ABT3QVV0</accession>
<protein>
    <submittedName>
        <fullName evidence="6">TetR/AcrR family transcriptional regulator</fullName>
    </submittedName>
</protein>
<dbReference type="Pfam" id="PF16925">
    <property type="entry name" value="TetR_C_13"/>
    <property type="match status" value="1"/>
</dbReference>
<dbReference type="InterPro" id="IPR023772">
    <property type="entry name" value="DNA-bd_HTH_TetR-type_CS"/>
</dbReference>
<dbReference type="PANTHER" id="PTHR30055">
    <property type="entry name" value="HTH-TYPE TRANSCRIPTIONAL REGULATOR RUTR"/>
    <property type="match status" value="1"/>
</dbReference>
<dbReference type="InterPro" id="IPR009057">
    <property type="entry name" value="Homeodomain-like_sf"/>
</dbReference>
<evidence type="ECO:0000313" key="7">
    <source>
        <dbReference type="Proteomes" id="UP001300261"/>
    </source>
</evidence>
<evidence type="ECO:0000256" key="2">
    <source>
        <dbReference type="ARBA" id="ARBA00023125"/>
    </source>
</evidence>
<proteinExistence type="predicted"/>
<dbReference type="InterPro" id="IPR001647">
    <property type="entry name" value="HTH_TetR"/>
</dbReference>
<evidence type="ECO:0000313" key="6">
    <source>
        <dbReference type="EMBL" id="MCX2721050.1"/>
    </source>
</evidence>
<keyword evidence="3" id="KW-0804">Transcription</keyword>
<organism evidence="6 7">
    <name type="scientific">Roseibium salinum</name>
    <dbReference type="NCBI Taxonomy" id="1604349"/>
    <lineage>
        <taxon>Bacteria</taxon>
        <taxon>Pseudomonadati</taxon>
        <taxon>Pseudomonadota</taxon>
        <taxon>Alphaproteobacteria</taxon>
        <taxon>Hyphomicrobiales</taxon>
        <taxon>Stappiaceae</taxon>
        <taxon>Roseibium</taxon>
    </lineage>
</organism>
<dbReference type="Pfam" id="PF00440">
    <property type="entry name" value="TetR_N"/>
    <property type="match status" value="1"/>
</dbReference>
<keyword evidence="7" id="KW-1185">Reference proteome</keyword>
<evidence type="ECO:0000259" key="5">
    <source>
        <dbReference type="PROSITE" id="PS50977"/>
    </source>
</evidence>
<dbReference type="PRINTS" id="PR00455">
    <property type="entry name" value="HTHTETR"/>
</dbReference>
<dbReference type="InterPro" id="IPR050109">
    <property type="entry name" value="HTH-type_TetR-like_transc_reg"/>
</dbReference>
<dbReference type="PANTHER" id="PTHR30055:SF234">
    <property type="entry name" value="HTH-TYPE TRANSCRIPTIONAL REGULATOR BETI"/>
    <property type="match status" value="1"/>
</dbReference>
<dbReference type="Proteomes" id="UP001300261">
    <property type="component" value="Unassembled WGS sequence"/>
</dbReference>
<keyword evidence="1" id="KW-0805">Transcription regulation</keyword>
<evidence type="ECO:0000256" key="4">
    <source>
        <dbReference type="PROSITE-ProRule" id="PRU00335"/>
    </source>
</evidence>
<dbReference type="Gene3D" id="1.10.357.10">
    <property type="entry name" value="Tetracycline Repressor, domain 2"/>
    <property type="match status" value="1"/>
</dbReference>
<keyword evidence="2 4" id="KW-0238">DNA-binding</keyword>
<reference evidence="6 7" key="1">
    <citation type="journal article" date="2016" name="Int. J. Syst. Evol. Microbiol.">
        <title>Labrenzia salina sp. nov., isolated from the rhizosphere of the halophyte Arthrocnemum macrostachyum.</title>
        <authorList>
            <person name="Camacho M."/>
            <person name="Redondo-Gomez S."/>
            <person name="Rodriguez-Llorente I."/>
            <person name="Rohde M."/>
            <person name="Sproer C."/>
            <person name="Schumann P."/>
            <person name="Klenk H.P."/>
            <person name="Montero-Calasanz M.D.C."/>
        </authorList>
    </citation>
    <scope>NUCLEOTIDE SEQUENCE [LARGE SCALE GENOMIC DNA]</scope>
    <source>
        <strain evidence="6 7">DSM 29163</strain>
    </source>
</reference>
<evidence type="ECO:0000256" key="3">
    <source>
        <dbReference type="ARBA" id="ARBA00023163"/>
    </source>
</evidence>
<dbReference type="PROSITE" id="PS01081">
    <property type="entry name" value="HTH_TETR_1"/>
    <property type="match status" value="1"/>
</dbReference>